<evidence type="ECO:0000256" key="3">
    <source>
        <dbReference type="ARBA" id="ARBA00022448"/>
    </source>
</evidence>
<organism evidence="8 9">
    <name type="scientific">Vibrio albus</name>
    <dbReference type="NCBI Taxonomy" id="2200953"/>
    <lineage>
        <taxon>Bacteria</taxon>
        <taxon>Pseudomonadati</taxon>
        <taxon>Pseudomonadota</taxon>
        <taxon>Gammaproteobacteria</taxon>
        <taxon>Vibrionales</taxon>
        <taxon>Vibrionaceae</taxon>
        <taxon>Vibrio</taxon>
    </lineage>
</organism>
<keyword evidence="4 7" id="KW-0732">Signal</keyword>
<sequence length="410" mass="46021">MKASLIATLLFLSPVCSGQNVEFLHWWTSAGEKSALNVLEKQLAEHQIEYHPSPVIGGGGDTALTVLQARALAGNSPNMAQIEGPVIKAWDAIGVLHSLNHIADEQHWDSVLYPLAKRINKTGNGYVSMPLVLHRLNWLWVNHHLLKQLNMTVPQNWEEMLSTMEKAREAGVNPLAVGARPWQIAQLFESIMIATGGVEFYKATLVDLNPNTINSEQMRHVLKQFRRLSMLTDHPLQDIPWDKATLQLAQNKALFQIGGDWILGELLSQNIQVPDHIGCYPAPSANGSYLYNMDSLIFLKSRNFDQQKVDKVARVLSDKQFQADFNKVKGSIPVRTDIDLKDFNTCQKQSFRDYAAARQHASAIPSMTDSMAINPVAQQAINSEIYRFYRDTQVTDEDLIKRIIAIAESN</sequence>
<dbReference type="Proteomes" id="UP000245362">
    <property type="component" value="Unassembled WGS sequence"/>
</dbReference>
<evidence type="ECO:0000256" key="2">
    <source>
        <dbReference type="ARBA" id="ARBA00008520"/>
    </source>
</evidence>
<dbReference type="OrthoDB" id="5580590at2"/>
<evidence type="ECO:0000313" key="9">
    <source>
        <dbReference type="Proteomes" id="UP000245362"/>
    </source>
</evidence>
<reference evidence="8 9" key="1">
    <citation type="submission" date="2018-05" db="EMBL/GenBank/DDBJ databases">
        <title>Vibrio limimaris sp. nov., isolated from marine sediment.</title>
        <authorList>
            <person name="Li C.-M."/>
        </authorList>
    </citation>
    <scope>NUCLEOTIDE SEQUENCE [LARGE SCALE GENOMIC DNA]</scope>
    <source>
        <strain evidence="8 9">E4404</strain>
    </source>
</reference>
<feature type="chain" id="PRO_5015781780" description="Probable sugar-binding periplasmic protein" evidence="7">
    <location>
        <begin position="19"/>
        <end position="410"/>
    </location>
</feature>
<dbReference type="GO" id="GO:0042597">
    <property type="term" value="C:periplasmic space"/>
    <property type="evidence" value="ECO:0007669"/>
    <property type="project" value="UniProtKB-SubCell"/>
</dbReference>
<evidence type="ECO:0000256" key="6">
    <source>
        <dbReference type="ARBA" id="ARBA00049753"/>
    </source>
</evidence>
<proteinExistence type="inferred from homology"/>
<comment type="function">
    <text evidence="5">Part of a binding-protein-dependent transport system for a sugar.</text>
</comment>
<dbReference type="RefSeq" id="WP_109319095.1">
    <property type="nucleotide sequence ID" value="NZ_QFWT01000003.1"/>
</dbReference>
<dbReference type="EMBL" id="QFWT01000003">
    <property type="protein sequence ID" value="PWI33843.1"/>
    <property type="molecule type" value="Genomic_DNA"/>
</dbReference>
<dbReference type="PANTHER" id="PTHR43649:SF28">
    <property type="entry name" value="BINDING PROTEIN COMPONENT OF ABC SUGAR TRANSPORTER-RELATED"/>
    <property type="match status" value="1"/>
</dbReference>
<keyword evidence="9" id="KW-1185">Reference proteome</keyword>
<comment type="subcellular location">
    <subcellularLocation>
        <location evidence="1">Periplasm</location>
    </subcellularLocation>
</comment>
<evidence type="ECO:0000313" key="8">
    <source>
        <dbReference type="EMBL" id="PWI33843.1"/>
    </source>
</evidence>
<evidence type="ECO:0000256" key="7">
    <source>
        <dbReference type="SAM" id="SignalP"/>
    </source>
</evidence>
<dbReference type="InterPro" id="IPR050490">
    <property type="entry name" value="Bact_solute-bd_prot1"/>
</dbReference>
<protein>
    <recommendedName>
        <fullName evidence="6">Probable sugar-binding periplasmic protein</fullName>
    </recommendedName>
</protein>
<dbReference type="PANTHER" id="PTHR43649">
    <property type="entry name" value="ARABINOSE-BINDING PROTEIN-RELATED"/>
    <property type="match status" value="1"/>
</dbReference>
<keyword evidence="3" id="KW-0813">Transport</keyword>
<evidence type="ECO:0000256" key="5">
    <source>
        <dbReference type="ARBA" id="ARBA00049629"/>
    </source>
</evidence>
<dbReference type="SUPFAM" id="SSF53850">
    <property type="entry name" value="Periplasmic binding protein-like II"/>
    <property type="match status" value="1"/>
</dbReference>
<evidence type="ECO:0000256" key="4">
    <source>
        <dbReference type="ARBA" id="ARBA00022729"/>
    </source>
</evidence>
<gene>
    <name evidence="8" type="ORF">DI392_06480</name>
</gene>
<comment type="caution">
    <text evidence="8">The sequence shown here is derived from an EMBL/GenBank/DDBJ whole genome shotgun (WGS) entry which is preliminary data.</text>
</comment>
<evidence type="ECO:0000256" key="1">
    <source>
        <dbReference type="ARBA" id="ARBA00004418"/>
    </source>
</evidence>
<comment type="similarity">
    <text evidence="2">Belongs to the bacterial solute-binding protein 1 family.</text>
</comment>
<dbReference type="AlphaFoldDB" id="A0A2U3BAQ6"/>
<feature type="signal peptide" evidence="7">
    <location>
        <begin position="1"/>
        <end position="18"/>
    </location>
</feature>
<name>A0A2U3BAQ6_9VIBR</name>
<accession>A0A2U3BAQ6</accession>
<dbReference type="InterPro" id="IPR006059">
    <property type="entry name" value="SBP"/>
</dbReference>
<dbReference type="Pfam" id="PF01547">
    <property type="entry name" value="SBP_bac_1"/>
    <property type="match status" value="1"/>
</dbReference>
<dbReference type="Gene3D" id="3.40.190.10">
    <property type="entry name" value="Periplasmic binding protein-like II"/>
    <property type="match status" value="2"/>
</dbReference>